<organism evidence="2">
    <name type="scientific">marine sediment metagenome</name>
    <dbReference type="NCBI Taxonomy" id="412755"/>
    <lineage>
        <taxon>unclassified sequences</taxon>
        <taxon>metagenomes</taxon>
        <taxon>ecological metagenomes</taxon>
    </lineage>
</organism>
<name>A0A0F9M387_9ZZZZ</name>
<gene>
    <name evidence="2" type="ORF">LCGC14_1204890</name>
</gene>
<dbReference type="EMBL" id="LAZR01006222">
    <property type="protein sequence ID" value="KKM93781.1"/>
    <property type="molecule type" value="Genomic_DNA"/>
</dbReference>
<proteinExistence type="predicted"/>
<dbReference type="AlphaFoldDB" id="A0A0F9M387"/>
<protein>
    <submittedName>
        <fullName evidence="2">Uncharacterized protein</fullName>
    </submittedName>
</protein>
<evidence type="ECO:0000313" key="2">
    <source>
        <dbReference type="EMBL" id="KKM93781.1"/>
    </source>
</evidence>
<reference evidence="2" key="1">
    <citation type="journal article" date="2015" name="Nature">
        <title>Complex archaea that bridge the gap between prokaryotes and eukaryotes.</title>
        <authorList>
            <person name="Spang A."/>
            <person name="Saw J.H."/>
            <person name="Jorgensen S.L."/>
            <person name="Zaremba-Niedzwiedzka K."/>
            <person name="Martijn J."/>
            <person name="Lind A.E."/>
            <person name="van Eijk R."/>
            <person name="Schleper C."/>
            <person name="Guy L."/>
            <person name="Ettema T.J."/>
        </authorList>
    </citation>
    <scope>NUCLEOTIDE SEQUENCE</scope>
</reference>
<keyword evidence="1" id="KW-0812">Transmembrane</keyword>
<keyword evidence="1" id="KW-1133">Transmembrane helix</keyword>
<comment type="caution">
    <text evidence="2">The sequence shown here is derived from an EMBL/GenBank/DDBJ whole genome shotgun (WGS) entry which is preliminary data.</text>
</comment>
<evidence type="ECO:0000256" key="1">
    <source>
        <dbReference type="SAM" id="Phobius"/>
    </source>
</evidence>
<accession>A0A0F9M387</accession>
<keyword evidence="1" id="KW-0472">Membrane</keyword>
<sequence>MSVLLGFFIGFIIVLIVAVALLFTRVSKLTKATIMNYKRFRRWQKITIELDGRLSKLENPADGCDTQVTIVEETNKGEDTDG</sequence>
<feature type="transmembrane region" description="Helical" evidence="1">
    <location>
        <begin position="6"/>
        <end position="26"/>
    </location>
</feature>